<dbReference type="EMBL" id="JAWRVI010000078">
    <property type="protein sequence ID" value="KAK4078892.1"/>
    <property type="molecule type" value="Genomic_DNA"/>
</dbReference>
<name>A0ABR0BJD1_PURLI</name>
<accession>A0ABR0BJD1</accession>
<evidence type="ECO:0000259" key="1">
    <source>
        <dbReference type="PROSITE" id="PS50142"/>
    </source>
</evidence>
<reference evidence="2 3" key="1">
    <citation type="journal article" date="2024" name="Microbiol. Resour. Announc.">
        <title>Genome annotations for the ascomycete fungi Trichoderma harzianum, Trichoderma aggressivum, and Purpureocillium lilacinum.</title>
        <authorList>
            <person name="Beijen E.P.W."/>
            <person name="Ohm R.A."/>
        </authorList>
    </citation>
    <scope>NUCLEOTIDE SEQUENCE [LARGE SCALE GENOMIC DNA]</scope>
    <source>
        <strain evidence="2 3">CBS 150709</strain>
    </source>
</reference>
<dbReference type="Gene3D" id="1.10.1520.10">
    <property type="entry name" value="Ribonuclease III domain"/>
    <property type="match status" value="1"/>
</dbReference>
<keyword evidence="3" id="KW-1185">Reference proteome</keyword>
<dbReference type="PROSITE" id="PS50142">
    <property type="entry name" value="RNASE_3_2"/>
    <property type="match status" value="1"/>
</dbReference>
<evidence type="ECO:0000313" key="2">
    <source>
        <dbReference type="EMBL" id="KAK4078892.1"/>
    </source>
</evidence>
<organism evidence="2 3">
    <name type="scientific">Purpureocillium lilacinum</name>
    <name type="common">Paecilomyces lilacinus</name>
    <dbReference type="NCBI Taxonomy" id="33203"/>
    <lineage>
        <taxon>Eukaryota</taxon>
        <taxon>Fungi</taxon>
        <taxon>Dikarya</taxon>
        <taxon>Ascomycota</taxon>
        <taxon>Pezizomycotina</taxon>
        <taxon>Sordariomycetes</taxon>
        <taxon>Hypocreomycetidae</taxon>
        <taxon>Hypocreales</taxon>
        <taxon>Ophiocordycipitaceae</taxon>
        <taxon>Purpureocillium</taxon>
    </lineage>
</organism>
<proteinExistence type="predicted"/>
<dbReference type="InterPro" id="IPR000999">
    <property type="entry name" value="RNase_III_dom"/>
</dbReference>
<sequence length="257" mass="28364">MASIYSIMVARCEEKLDYTFSDKLPCATAINAGPGGVARLLDGHSHLIQKNDRIAILGDIVASERLAQLWLRQRLSKGQWTEIRNGVLSNARLAEVGFRHGFDNCIVPNPGTVNISTAMMATAMEAIMGAVFLDGGGEALDRVMARLGLTHPLLDLVKSTTLHPFQIPNLNVYYDTLTLNSIGPFRECPSVLSVCHRSTYSCPPWRNVARGGMEYVRGVGDCTKRHLGDFATQDLWSYDNPRLQEEHLAAFFQPTVS</sequence>
<comment type="caution">
    <text evidence="2">The sequence shown here is derived from an EMBL/GenBank/DDBJ whole genome shotgun (WGS) entry which is preliminary data.</text>
</comment>
<dbReference type="Pfam" id="PF00636">
    <property type="entry name" value="Ribonuclease_3"/>
    <property type="match status" value="1"/>
</dbReference>
<dbReference type="InterPro" id="IPR036389">
    <property type="entry name" value="RNase_III_sf"/>
</dbReference>
<evidence type="ECO:0000313" key="3">
    <source>
        <dbReference type="Proteomes" id="UP001287286"/>
    </source>
</evidence>
<gene>
    <name evidence="2" type="ORF">Purlil1_11830</name>
</gene>
<dbReference type="CDD" id="cd00593">
    <property type="entry name" value="RIBOc"/>
    <property type="match status" value="1"/>
</dbReference>
<feature type="domain" description="RNase III" evidence="1">
    <location>
        <begin position="9"/>
        <end position="136"/>
    </location>
</feature>
<protein>
    <recommendedName>
        <fullName evidence="1">RNase III domain-containing protein</fullName>
    </recommendedName>
</protein>
<dbReference type="Proteomes" id="UP001287286">
    <property type="component" value="Unassembled WGS sequence"/>
</dbReference>
<dbReference type="SUPFAM" id="SSF69065">
    <property type="entry name" value="RNase III domain-like"/>
    <property type="match status" value="1"/>
</dbReference>